<accession>A0AAW2N371</accession>
<dbReference type="AlphaFoldDB" id="A0AAW2N371"/>
<dbReference type="EMBL" id="JACGWM010000012">
    <property type="protein sequence ID" value="KAL0337483.1"/>
    <property type="molecule type" value="Genomic_DNA"/>
</dbReference>
<dbReference type="PANTHER" id="PTHR45835">
    <property type="entry name" value="YALI0A06105P"/>
    <property type="match status" value="1"/>
</dbReference>
<proteinExistence type="predicted"/>
<dbReference type="InterPro" id="IPR056924">
    <property type="entry name" value="SH3_Tf2-1"/>
</dbReference>
<dbReference type="Pfam" id="PF24626">
    <property type="entry name" value="SH3_Tf2-1"/>
    <property type="match status" value="1"/>
</dbReference>
<dbReference type="Gene3D" id="3.30.420.10">
    <property type="entry name" value="Ribonuclease H-like superfamily/Ribonuclease H"/>
    <property type="match status" value="1"/>
</dbReference>
<dbReference type="InterPro" id="IPR012337">
    <property type="entry name" value="RNaseH-like_sf"/>
</dbReference>
<dbReference type="SUPFAM" id="SSF53098">
    <property type="entry name" value="Ribonuclease H-like"/>
    <property type="match status" value="1"/>
</dbReference>
<feature type="domain" description="Tf2-1-like SH3-like" evidence="1">
    <location>
        <begin position="149"/>
        <end position="209"/>
    </location>
</feature>
<sequence>MVELLGFHYKIHYKPEKENVVADALSCIPALASFTAISSLTADIFQQSQDFFTFFPAGREFITSLQDDISMDFATHLPNSSGKMGIWVVVDRLKPRTWFKFLSLVEFWYNTSFHDSIGMAPFEALYSKLPPSIVGYSIGLTKDKSFSEGDLVYLKLQTHRQCSIRRRPPTKLTQHFYGPFRILRHIGPVRTTPVHQNHPVFHISLLKPYFGQPSLEVFPQPEYALGTANSLRPIKLLASHLTDDVSEVLVQWEGCHWRRN</sequence>
<comment type="caution">
    <text evidence="2">The sequence shown here is derived from an EMBL/GenBank/DDBJ whole genome shotgun (WGS) entry which is preliminary data.</text>
</comment>
<evidence type="ECO:0000259" key="1">
    <source>
        <dbReference type="Pfam" id="PF24626"/>
    </source>
</evidence>
<evidence type="ECO:0000313" key="2">
    <source>
        <dbReference type="EMBL" id="KAL0337483.1"/>
    </source>
</evidence>
<reference evidence="2" key="1">
    <citation type="submission" date="2020-06" db="EMBL/GenBank/DDBJ databases">
        <authorList>
            <person name="Li T."/>
            <person name="Hu X."/>
            <person name="Zhang T."/>
            <person name="Song X."/>
            <person name="Zhang H."/>
            <person name="Dai N."/>
            <person name="Sheng W."/>
            <person name="Hou X."/>
            <person name="Wei L."/>
        </authorList>
    </citation>
    <scope>NUCLEOTIDE SEQUENCE</scope>
    <source>
        <strain evidence="2">KEN8</strain>
        <tissue evidence="2">Leaf</tissue>
    </source>
</reference>
<name>A0AAW2N371_9LAMI</name>
<protein>
    <recommendedName>
        <fullName evidence="1">Tf2-1-like SH3-like domain-containing protein</fullName>
    </recommendedName>
</protein>
<dbReference type="PANTHER" id="PTHR45835:SF99">
    <property type="entry name" value="CHROMO DOMAIN-CONTAINING PROTEIN-RELATED"/>
    <property type="match status" value="1"/>
</dbReference>
<gene>
    <name evidence="2" type="ORF">Scaly_2023400</name>
</gene>
<dbReference type="InterPro" id="IPR036397">
    <property type="entry name" value="RNaseH_sf"/>
</dbReference>
<reference evidence="2" key="2">
    <citation type="journal article" date="2024" name="Plant">
        <title>Genomic evolution and insights into agronomic trait innovations of Sesamum species.</title>
        <authorList>
            <person name="Miao H."/>
            <person name="Wang L."/>
            <person name="Qu L."/>
            <person name="Liu H."/>
            <person name="Sun Y."/>
            <person name="Le M."/>
            <person name="Wang Q."/>
            <person name="Wei S."/>
            <person name="Zheng Y."/>
            <person name="Lin W."/>
            <person name="Duan Y."/>
            <person name="Cao H."/>
            <person name="Xiong S."/>
            <person name="Wang X."/>
            <person name="Wei L."/>
            <person name="Li C."/>
            <person name="Ma Q."/>
            <person name="Ju M."/>
            <person name="Zhao R."/>
            <person name="Li G."/>
            <person name="Mu C."/>
            <person name="Tian Q."/>
            <person name="Mei H."/>
            <person name="Zhang T."/>
            <person name="Gao T."/>
            <person name="Zhang H."/>
        </authorList>
    </citation>
    <scope>NUCLEOTIDE SEQUENCE</scope>
    <source>
        <strain evidence="2">KEN8</strain>
    </source>
</reference>
<organism evidence="2">
    <name type="scientific">Sesamum calycinum</name>
    <dbReference type="NCBI Taxonomy" id="2727403"/>
    <lineage>
        <taxon>Eukaryota</taxon>
        <taxon>Viridiplantae</taxon>
        <taxon>Streptophyta</taxon>
        <taxon>Embryophyta</taxon>
        <taxon>Tracheophyta</taxon>
        <taxon>Spermatophyta</taxon>
        <taxon>Magnoliopsida</taxon>
        <taxon>eudicotyledons</taxon>
        <taxon>Gunneridae</taxon>
        <taxon>Pentapetalae</taxon>
        <taxon>asterids</taxon>
        <taxon>lamiids</taxon>
        <taxon>Lamiales</taxon>
        <taxon>Pedaliaceae</taxon>
        <taxon>Sesamum</taxon>
    </lineage>
</organism>
<dbReference type="GO" id="GO:0003676">
    <property type="term" value="F:nucleic acid binding"/>
    <property type="evidence" value="ECO:0007669"/>
    <property type="project" value="InterPro"/>
</dbReference>